<dbReference type="AlphaFoldDB" id="A0A8J4V429"/>
<dbReference type="Gene3D" id="3.40.50.300">
    <property type="entry name" value="P-loop containing nucleotide triphosphate hydrolases"/>
    <property type="match status" value="1"/>
</dbReference>
<evidence type="ECO:0000313" key="5">
    <source>
        <dbReference type="Proteomes" id="UP000695562"/>
    </source>
</evidence>
<evidence type="ECO:0000256" key="1">
    <source>
        <dbReference type="SAM" id="Coils"/>
    </source>
</evidence>
<protein>
    <recommendedName>
        <fullName evidence="3">Dynamin N-terminal domain-containing protein</fullName>
    </recommendedName>
</protein>
<feature type="coiled-coil region" evidence="1">
    <location>
        <begin position="683"/>
        <end position="710"/>
    </location>
</feature>
<keyword evidence="5" id="KW-1185">Reference proteome</keyword>
<dbReference type="InterPro" id="IPR005225">
    <property type="entry name" value="Small_GTP-bd"/>
</dbReference>
<keyword evidence="2" id="KW-0812">Transmembrane</keyword>
<feature type="domain" description="Dynamin N-terminal" evidence="3">
    <location>
        <begin position="165"/>
        <end position="222"/>
    </location>
</feature>
<comment type="caution">
    <text evidence="4">The sequence shown here is derived from an EMBL/GenBank/DDBJ whole genome shotgun (WGS) entry which is preliminary data.</text>
</comment>
<dbReference type="Proteomes" id="UP000695562">
    <property type="component" value="Unassembled WGS sequence"/>
</dbReference>
<evidence type="ECO:0000313" key="4">
    <source>
        <dbReference type="EMBL" id="KAF2077158.1"/>
    </source>
</evidence>
<reference evidence="4" key="1">
    <citation type="submission" date="2020-01" db="EMBL/GenBank/DDBJ databases">
        <title>Development of genomics and gene disruption for Polysphondylium violaceum indicates a role for the polyketide synthase stlB in stalk morphogenesis.</title>
        <authorList>
            <person name="Narita B."/>
            <person name="Kawabe Y."/>
            <person name="Kin K."/>
            <person name="Saito T."/>
            <person name="Gibbs R."/>
            <person name="Kuspa A."/>
            <person name="Muzny D."/>
            <person name="Queller D."/>
            <person name="Richards S."/>
            <person name="Strassman J."/>
            <person name="Sucgang R."/>
            <person name="Worley K."/>
            <person name="Schaap P."/>
        </authorList>
    </citation>
    <scope>NUCLEOTIDE SEQUENCE</scope>
    <source>
        <strain evidence="4">QSvi11</strain>
    </source>
</reference>
<dbReference type="Pfam" id="PF00350">
    <property type="entry name" value="Dynamin_N"/>
    <property type="match status" value="2"/>
</dbReference>
<keyword evidence="1" id="KW-0175">Coiled coil</keyword>
<evidence type="ECO:0000259" key="3">
    <source>
        <dbReference type="Pfam" id="PF00350"/>
    </source>
</evidence>
<feature type="transmembrane region" description="Helical" evidence="2">
    <location>
        <begin position="611"/>
        <end position="631"/>
    </location>
</feature>
<feature type="domain" description="Dynamin N-terminal" evidence="3">
    <location>
        <begin position="234"/>
        <end position="299"/>
    </location>
</feature>
<sequence length="716" mass="81417">MYSSLHRISQSHQLVTLSQNYILPSIIPLLRKQQYTSCSIRKQSNYKQESLSSYLFKSDDQSSIKNNDKYLFYSTTAAANSGSHPNSFINQSINDQQQKQQTLKKIMTSEQQELVKKNNSLMNVIVKDLTDFESSESEKLPESIMSSLKTLKEVSEQLKDSLFLLVVVGEFNSGKSSFLNALLGNTYLKEGITPTTSKINIIKFGEQVQQKSQRSSVEGQEDYEMIQLPVNWLKDISLVDTPGTNAVIKGHQEITEHFIPKSDLILFVTSVDRAFSESEKTFLTQIRQWGKKIIVVLSKADLVEHNPMKVNPREELDQVIHFIQDNFNSQLGLTPSIFPVSAKQALKAKLSIGQQSQQQTELLNNSDWKNSKFSDLEQYILHTLDSSQRLKLKLLNPIGVAQNILNQFSKEMHSRSKVLSIDVQTVKYVNEQLDQFQVEMKKDFDYHLNRIENILLKMETRANLFIDDQIKLTNVFKLLTSNEIKLKFEKEVIGSTTHEIEVQISSLIDWIVEKNIKQWSTIMDYINQRSSSRLEKVIGKVNKSAGSGDFLYTRQNMLNGIGTNTTEALLKYDKEKESIKIISEIKTAVFQTAAIEVGVVGSMATLLTTSLLDLTGILGMGALAFGGLAVIPIKKSQLKKSIHLKVSDLRSQLNTIIQTEIENELEMGIQKIRDGISPYSSYIQFEEKKLQKYESKINDFNQQLSDLKDECENLNK</sequence>
<dbReference type="CDD" id="cd09912">
    <property type="entry name" value="DLP_2"/>
    <property type="match status" value="1"/>
</dbReference>
<evidence type="ECO:0000256" key="2">
    <source>
        <dbReference type="SAM" id="Phobius"/>
    </source>
</evidence>
<proteinExistence type="predicted"/>
<dbReference type="InterPro" id="IPR045063">
    <property type="entry name" value="Dynamin_N"/>
</dbReference>
<keyword evidence="2" id="KW-0472">Membrane</keyword>
<dbReference type="SUPFAM" id="SSF52540">
    <property type="entry name" value="P-loop containing nucleoside triphosphate hydrolases"/>
    <property type="match status" value="1"/>
</dbReference>
<dbReference type="GO" id="GO:0005525">
    <property type="term" value="F:GTP binding"/>
    <property type="evidence" value="ECO:0007669"/>
    <property type="project" value="InterPro"/>
</dbReference>
<organism evidence="4 5">
    <name type="scientific">Polysphondylium violaceum</name>
    <dbReference type="NCBI Taxonomy" id="133409"/>
    <lineage>
        <taxon>Eukaryota</taxon>
        <taxon>Amoebozoa</taxon>
        <taxon>Evosea</taxon>
        <taxon>Eumycetozoa</taxon>
        <taxon>Dictyostelia</taxon>
        <taxon>Dictyosteliales</taxon>
        <taxon>Dictyosteliaceae</taxon>
        <taxon>Polysphondylium</taxon>
    </lineage>
</organism>
<keyword evidence="2" id="KW-1133">Transmembrane helix</keyword>
<dbReference type="OrthoDB" id="8927528at2759"/>
<dbReference type="EMBL" id="AJWJ01000037">
    <property type="protein sequence ID" value="KAF2077158.1"/>
    <property type="molecule type" value="Genomic_DNA"/>
</dbReference>
<dbReference type="InterPro" id="IPR027417">
    <property type="entry name" value="P-loop_NTPase"/>
</dbReference>
<dbReference type="PANTHER" id="PTHR43681:SF1">
    <property type="entry name" value="SARCALUMENIN"/>
    <property type="match status" value="1"/>
</dbReference>
<gene>
    <name evidence="4" type="ORF">CYY_001543</name>
</gene>
<dbReference type="PANTHER" id="PTHR43681">
    <property type="entry name" value="TRANSMEMBRANE GTPASE FZO"/>
    <property type="match status" value="1"/>
</dbReference>
<name>A0A8J4V429_9MYCE</name>
<dbReference type="InterPro" id="IPR051943">
    <property type="entry name" value="TRAFAC_Dynamin-like_GTPase"/>
</dbReference>
<dbReference type="NCBIfam" id="TIGR00231">
    <property type="entry name" value="small_GTP"/>
    <property type="match status" value="1"/>
</dbReference>
<accession>A0A8J4V429</accession>